<dbReference type="EMBL" id="CADEAL010001054">
    <property type="protein sequence ID" value="CAB1428435.1"/>
    <property type="molecule type" value="Genomic_DNA"/>
</dbReference>
<proteinExistence type="predicted"/>
<keyword evidence="3" id="KW-1185">Reference proteome</keyword>
<gene>
    <name evidence="2" type="ORF">PLEPLA_LOCUS16408</name>
</gene>
<protein>
    <submittedName>
        <fullName evidence="2">Uncharacterized protein</fullName>
    </submittedName>
</protein>
<evidence type="ECO:0000256" key="1">
    <source>
        <dbReference type="SAM" id="MobiDB-lite"/>
    </source>
</evidence>
<evidence type="ECO:0000313" key="3">
    <source>
        <dbReference type="Proteomes" id="UP001153269"/>
    </source>
</evidence>
<organism evidence="2 3">
    <name type="scientific">Pleuronectes platessa</name>
    <name type="common">European plaice</name>
    <dbReference type="NCBI Taxonomy" id="8262"/>
    <lineage>
        <taxon>Eukaryota</taxon>
        <taxon>Metazoa</taxon>
        <taxon>Chordata</taxon>
        <taxon>Craniata</taxon>
        <taxon>Vertebrata</taxon>
        <taxon>Euteleostomi</taxon>
        <taxon>Actinopterygii</taxon>
        <taxon>Neopterygii</taxon>
        <taxon>Teleostei</taxon>
        <taxon>Neoteleostei</taxon>
        <taxon>Acanthomorphata</taxon>
        <taxon>Carangaria</taxon>
        <taxon>Pleuronectiformes</taxon>
        <taxon>Pleuronectoidei</taxon>
        <taxon>Pleuronectidae</taxon>
        <taxon>Pleuronectes</taxon>
    </lineage>
</organism>
<reference evidence="2" key="1">
    <citation type="submission" date="2020-03" db="EMBL/GenBank/DDBJ databases">
        <authorList>
            <person name="Weist P."/>
        </authorList>
    </citation>
    <scope>NUCLEOTIDE SEQUENCE</scope>
</reference>
<feature type="region of interest" description="Disordered" evidence="1">
    <location>
        <begin position="96"/>
        <end position="146"/>
    </location>
</feature>
<evidence type="ECO:0000313" key="2">
    <source>
        <dbReference type="EMBL" id="CAB1428435.1"/>
    </source>
</evidence>
<feature type="compositionally biased region" description="Basic and acidic residues" evidence="1">
    <location>
        <begin position="96"/>
        <end position="110"/>
    </location>
</feature>
<feature type="compositionally biased region" description="Basic and acidic residues" evidence="1">
    <location>
        <begin position="117"/>
        <end position="126"/>
    </location>
</feature>
<dbReference type="Proteomes" id="UP001153269">
    <property type="component" value="Unassembled WGS sequence"/>
</dbReference>
<sequence length="300" mass="34146">MSCIVFHMKVNPITADITLRVVVNMSMLDGFQRRCSTERLKSSQSEGHCDEDEGGERVFARSPAGLFVSCCLGHFKREANLSPLLLIHTLSAETQQRHHGESVKAGDQHHGQRHRDKTQSRYDRESIVQSRSFSQSDHRPGDTADLSTVISPVVCGDLRNSSVASCICGGSCFKETSLNMFILLQLPAESSESEQLHEDKHRLSVGGNKLRKWKNEEKRGGGEKEDEKEEEEDTRLNFWRRSGVQFENRSSSRRVFRQRQGNRVEVVGGLKLSSKLQRNERGIKAANAWAQRRRRRIDER</sequence>
<comment type="caution">
    <text evidence="2">The sequence shown here is derived from an EMBL/GenBank/DDBJ whole genome shotgun (WGS) entry which is preliminary data.</text>
</comment>
<dbReference type="AlphaFoldDB" id="A0A9N7UBM7"/>
<name>A0A9N7UBM7_PLEPL</name>
<accession>A0A9N7UBM7</accession>